<dbReference type="Pfam" id="PF05207">
    <property type="entry name" value="Zn_ribbon_CSL"/>
    <property type="match status" value="1"/>
</dbReference>
<comment type="similarity">
    <text evidence="1">Belongs to the DPH4 family.</text>
</comment>
<dbReference type="GO" id="GO:0001671">
    <property type="term" value="F:ATPase activator activity"/>
    <property type="evidence" value="ECO:0007669"/>
    <property type="project" value="TreeGrafter"/>
</dbReference>
<keyword evidence="2" id="KW-0479">Metal-binding</keyword>
<dbReference type="SUPFAM" id="SSF46565">
    <property type="entry name" value="Chaperone J-domain"/>
    <property type="match status" value="1"/>
</dbReference>
<dbReference type="PRINTS" id="PR00625">
    <property type="entry name" value="JDOMAIN"/>
</dbReference>
<dbReference type="InterPro" id="IPR007872">
    <property type="entry name" value="DPH_MB_dom"/>
</dbReference>
<keyword evidence="3" id="KW-0862">Zinc</keyword>
<accession>A0A9D4S4K3</accession>
<keyword evidence="5" id="KW-0732">Signal</keyword>
<dbReference type="CDD" id="cd06257">
    <property type="entry name" value="DnaJ"/>
    <property type="match status" value="1"/>
</dbReference>
<evidence type="ECO:0000256" key="1">
    <source>
        <dbReference type="ARBA" id="ARBA00006169"/>
    </source>
</evidence>
<dbReference type="Proteomes" id="UP000828390">
    <property type="component" value="Unassembled WGS sequence"/>
</dbReference>
<dbReference type="AlphaFoldDB" id="A0A9D4S4K3"/>
<dbReference type="PROSITE" id="PS50076">
    <property type="entry name" value="DNAJ_2"/>
    <property type="match status" value="1"/>
</dbReference>
<evidence type="ECO:0000256" key="5">
    <source>
        <dbReference type="SAM" id="SignalP"/>
    </source>
</evidence>
<evidence type="ECO:0000313" key="9">
    <source>
        <dbReference type="Proteomes" id="UP000828390"/>
    </source>
</evidence>
<dbReference type="SUPFAM" id="SSF144217">
    <property type="entry name" value="CSL zinc finger"/>
    <property type="match status" value="1"/>
</dbReference>
<feature type="signal peptide" evidence="5">
    <location>
        <begin position="1"/>
        <end position="22"/>
    </location>
</feature>
<dbReference type="SMART" id="SM00271">
    <property type="entry name" value="DnaJ"/>
    <property type="match status" value="1"/>
</dbReference>
<dbReference type="GO" id="GO:0008198">
    <property type="term" value="F:ferrous iron binding"/>
    <property type="evidence" value="ECO:0007669"/>
    <property type="project" value="TreeGrafter"/>
</dbReference>
<evidence type="ECO:0000313" key="8">
    <source>
        <dbReference type="EMBL" id="KAH3891496.1"/>
    </source>
</evidence>
<dbReference type="InterPro" id="IPR001623">
    <property type="entry name" value="DnaJ_domain"/>
</dbReference>
<organism evidence="8 9">
    <name type="scientific">Dreissena polymorpha</name>
    <name type="common">Zebra mussel</name>
    <name type="synonym">Mytilus polymorpha</name>
    <dbReference type="NCBI Taxonomy" id="45954"/>
    <lineage>
        <taxon>Eukaryota</taxon>
        <taxon>Metazoa</taxon>
        <taxon>Spiralia</taxon>
        <taxon>Lophotrochozoa</taxon>
        <taxon>Mollusca</taxon>
        <taxon>Bivalvia</taxon>
        <taxon>Autobranchia</taxon>
        <taxon>Heteroconchia</taxon>
        <taxon>Euheterodonta</taxon>
        <taxon>Imparidentia</taxon>
        <taxon>Neoheterodontei</taxon>
        <taxon>Myida</taxon>
        <taxon>Dreissenoidea</taxon>
        <taxon>Dreissenidae</taxon>
        <taxon>Dreissena</taxon>
    </lineage>
</organism>
<dbReference type="PROSITE" id="PS51074">
    <property type="entry name" value="DPH_MB"/>
    <property type="match status" value="1"/>
</dbReference>
<proteinExistence type="inferred from homology"/>
<keyword evidence="4" id="KW-0408">Iron</keyword>
<dbReference type="Pfam" id="PF00226">
    <property type="entry name" value="DnaJ"/>
    <property type="match status" value="1"/>
</dbReference>
<dbReference type="PANTHER" id="PTHR45255:SF1">
    <property type="entry name" value="DNAJ HOMOLOG SUBFAMILY C MEMBER 24"/>
    <property type="match status" value="1"/>
</dbReference>
<keyword evidence="9" id="KW-1185">Reference proteome</keyword>
<dbReference type="InterPro" id="IPR036671">
    <property type="entry name" value="DPH_MB_sf"/>
</dbReference>
<feature type="domain" description="J" evidence="6">
    <location>
        <begin position="29"/>
        <end position="93"/>
    </location>
</feature>
<feature type="chain" id="PRO_5039456394" evidence="5">
    <location>
        <begin position="23"/>
        <end position="218"/>
    </location>
</feature>
<dbReference type="InterPro" id="IPR036869">
    <property type="entry name" value="J_dom_sf"/>
</dbReference>
<reference evidence="8" key="2">
    <citation type="submission" date="2020-11" db="EMBL/GenBank/DDBJ databases">
        <authorList>
            <person name="McCartney M.A."/>
            <person name="Auch B."/>
            <person name="Kono T."/>
            <person name="Mallez S."/>
            <person name="Becker A."/>
            <person name="Gohl D.M."/>
            <person name="Silverstein K.A.T."/>
            <person name="Koren S."/>
            <person name="Bechman K.B."/>
            <person name="Herman A."/>
            <person name="Abrahante J.E."/>
            <person name="Garbe J."/>
        </authorList>
    </citation>
    <scope>NUCLEOTIDE SEQUENCE</scope>
    <source>
        <strain evidence="8">Duluth1</strain>
        <tissue evidence="8">Whole animal</tissue>
    </source>
</reference>
<protein>
    <submittedName>
        <fullName evidence="8">Uncharacterized protein</fullName>
    </submittedName>
</protein>
<evidence type="ECO:0000256" key="3">
    <source>
        <dbReference type="ARBA" id="ARBA00022833"/>
    </source>
</evidence>
<dbReference type="Gene3D" id="1.10.287.110">
    <property type="entry name" value="DnaJ domain"/>
    <property type="match status" value="1"/>
</dbReference>
<feature type="domain" description="DPH-type MB" evidence="7">
    <location>
        <begin position="175"/>
        <end position="213"/>
    </location>
</feature>
<comment type="caution">
    <text evidence="8">The sequence shown here is derived from an EMBL/GenBank/DDBJ whole genome shotgun (WGS) entry which is preliminary data.</text>
</comment>
<gene>
    <name evidence="8" type="ORF">DPMN_015600</name>
</gene>
<evidence type="ECO:0000256" key="2">
    <source>
        <dbReference type="ARBA" id="ARBA00022723"/>
    </source>
</evidence>
<evidence type="ECO:0000259" key="7">
    <source>
        <dbReference type="PROSITE" id="PS51074"/>
    </source>
</evidence>
<dbReference type="PANTHER" id="PTHR45255">
    <property type="entry name" value="DNAJ HOMOLOG SUBFAMILY C MEMBER 24"/>
    <property type="match status" value="1"/>
</dbReference>
<sequence>MHVLQTALVVINIGLKLPLSISVGGVMEDLYQILGCPATASQAELRKSFQELALKYHPDKTHIQGASDMFVKVNRSWKILSDPALRERYDVKWRDRCLAQMYPIQDKIDFDDFELVSKECDNVEGMCDLASCDLSKTDASNATYMIQNTTEEDGRSSLNKDSDSNMVNHDTSYLFTFPCRCGGSYILTSVDVKLKFDIVCCDSCSLTVEVNYNDESND</sequence>
<reference evidence="8" key="1">
    <citation type="journal article" date="2019" name="bioRxiv">
        <title>The Genome of the Zebra Mussel, Dreissena polymorpha: A Resource for Invasive Species Research.</title>
        <authorList>
            <person name="McCartney M.A."/>
            <person name="Auch B."/>
            <person name="Kono T."/>
            <person name="Mallez S."/>
            <person name="Zhang Y."/>
            <person name="Obille A."/>
            <person name="Becker A."/>
            <person name="Abrahante J.E."/>
            <person name="Garbe J."/>
            <person name="Badalamenti J.P."/>
            <person name="Herman A."/>
            <person name="Mangelson H."/>
            <person name="Liachko I."/>
            <person name="Sullivan S."/>
            <person name="Sone E.D."/>
            <person name="Koren S."/>
            <person name="Silverstein K.A.T."/>
            <person name="Beckman K.B."/>
            <person name="Gohl D.M."/>
        </authorList>
    </citation>
    <scope>NUCLEOTIDE SEQUENCE</scope>
    <source>
        <strain evidence="8">Duluth1</strain>
        <tissue evidence="8">Whole animal</tissue>
    </source>
</reference>
<evidence type="ECO:0000256" key="4">
    <source>
        <dbReference type="ARBA" id="ARBA00023004"/>
    </source>
</evidence>
<evidence type="ECO:0000259" key="6">
    <source>
        <dbReference type="PROSITE" id="PS50076"/>
    </source>
</evidence>
<dbReference type="Gene3D" id="3.10.660.10">
    <property type="entry name" value="DPH Zinc finger"/>
    <property type="match status" value="1"/>
</dbReference>
<name>A0A9D4S4K3_DREPO</name>
<dbReference type="EMBL" id="JAIWYP010000001">
    <property type="protein sequence ID" value="KAH3891496.1"/>
    <property type="molecule type" value="Genomic_DNA"/>
</dbReference>